<dbReference type="CDD" id="cd15482">
    <property type="entry name" value="Sialidase_non-viral"/>
    <property type="match status" value="1"/>
</dbReference>
<feature type="non-terminal residue" evidence="2">
    <location>
        <position position="370"/>
    </location>
</feature>
<name>A0A540V780_9GAMM</name>
<dbReference type="PANTHER" id="PTHR43752:SF2">
    <property type="entry name" value="BNR_ASP-BOX REPEAT FAMILY PROTEIN"/>
    <property type="match status" value="1"/>
</dbReference>
<dbReference type="PANTHER" id="PTHR43752">
    <property type="entry name" value="BNR/ASP-BOX REPEAT FAMILY PROTEIN"/>
    <property type="match status" value="1"/>
</dbReference>
<dbReference type="SUPFAM" id="SSF50939">
    <property type="entry name" value="Sialidases"/>
    <property type="match status" value="1"/>
</dbReference>
<organism evidence="2 3">
    <name type="scientific">Spiribacter salinus</name>
    <dbReference type="NCBI Taxonomy" id="1335746"/>
    <lineage>
        <taxon>Bacteria</taxon>
        <taxon>Pseudomonadati</taxon>
        <taxon>Pseudomonadota</taxon>
        <taxon>Gammaproteobacteria</taxon>
        <taxon>Chromatiales</taxon>
        <taxon>Ectothiorhodospiraceae</taxon>
        <taxon>Spiribacter</taxon>
    </lineage>
</organism>
<evidence type="ECO:0000313" key="3">
    <source>
        <dbReference type="Proteomes" id="UP000315400"/>
    </source>
</evidence>
<dbReference type="InterPro" id="IPR011040">
    <property type="entry name" value="Sialidase"/>
</dbReference>
<proteinExistence type="predicted"/>
<gene>
    <name evidence="2" type="ORF">FKY71_19635</name>
</gene>
<dbReference type="Gene3D" id="2.120.10.10">
    <property type="match status" value="1"/>
</dbReference>
<sequence length="370" mass="40492">MNCTETFLEGVLKDAHAPALWGGGPLPNSADVPMLENVEFSLIKPHQPEIDGGNWILGVALAWHNHKLYASYGFNANPEENTATEQARGQISTDDGKTWGQEFTIDCGEGSLGVSHGVFHSHQGKLWAFQGAFYDNFQRTHTRAYLLNDATGEWVLKGVVLDNGFWPMQRPLKMADGNWIMSGVRIAHGLPAENHYPAVAISRGDDFTDWEMVLIPAEAELGRVWGESTVVVKGATILNVARYGGKPEKNRALVAISDDFGRTWTPSRQSNLTMTTSKPFTGTLSTGETYLIGTTTADCGARRTPLTIALSRPGETQLRHVFAIRHAVFPDGPGPSGPEARLSYPYAIEHDGKLYVGYADKHHHTAELAI</sequence>
<evidence type="ECO:0000259" key="1">
    <source>
        <dbReference type="Pfam" id="PF13088"/>
    </source>
</evidence>
<dbReference type="Proteomes" id="UP000315400">
    <property type="component" value="Unassembled WGS sequence"/>
</dbReference>
<protein>
    <submittedName>
        <fullName evidence="2">Exo-alpha-sialidase</fullName>
    </submittedName>
</protein>
<comment type="caution">
    <text evidence="2">The sequence shown here is derived from an EMBL/GenBank/DDBJ whole genome shotgun (WGS) entry which is preliminary data.</text>
</comment>
<accession>A0A540V780</accession>
<reference evidence="2 3" key="1">
    <citation type="submission" date="2019-06" db="EMBL/GenBank/DDBJ databases">
        <title>Metagenome assembled Genome of Spiribacter salinus SL48-SHIP from the microbial mat of Salt Lake 48 (Novosibirsk region, Russia).</title>
        <authorList>
            <person name="Shipova A."/>
            <person name="Rozanov A.S."/>
            <person name="Bryanskaya A.V."/>
            <person name="Peltek S.E."/>
        </authorList>
    </citation>
    <scope>NUCLEOTIDE SEQUENCE [LARGE SCALE GENOMIC DNA]</scope>
    <source>
        <strain evidence="2">SL48-SHIP-2</strain>
    </source>
</reference>
<dbReference type="Pfam" id="PF13088">
    <property type="entry name" value="BNR_2"/>
    <property type="match status" value="1"/>
</dbReference>
<dbReference type="AlphaFoldDB" id="A0A540V780"/>
<dbReference type="InterPro" id="IPR036278">
    <property type="entry name" value="Sialidase_sf"/>
</dbReference>
<dbReference type="EMBL" id="VIFK01000627">
    <property type="protein sequence ID" value="TQE92616.1"/>
    <property type="molecule type" value="Genomic_DNA"/>
</dbReference>
<evidence type="ECO:0000313" key="2">
    <source>
        <dbReference type="EMBL" id="TQE92616.1"/>
    </source>
</evidence>
<feature type="domain" description="Sialidase" evidence="1">
    <location>
        <begin position="119"/>
        <end position="356"/>
    </location>
</feature>